<accession>A0A0C3QE57</accession>
<keyword evidence="3" id="KW-1185">Reference proteome</keyword>
<dbReference type="HOGENOM" id="CLU_067896_0_0_1"/>
<reference evidence="2 3" key="1">
    <citation type="submission" date="2014-04" db="EMBL/GenBank/DDBJ databases">
        <authorList>
            <consortium name="DOE Joint Genome Institute"/>
            <person name="Kuo A."/>
            <person name="Girlanda M."/>
            <person name="Perotto S."/>
            <person name="Kohler A."/>
            <person name="Nagy L.G."/>
            <person name="Floudas D."/>
            <person name="Copeland A."/>
            <person name="Barry K.W."/>
            <person name="Cichocki N."/>
            <person name="Veneault-Fourrey C."/>
            <person name="LaButti K."/>
            <person name="Lindquist E.A."/>
            <person name="Lipzen A."/>
            <person name="Lundell T."/>
            <person name="Morin E."/>
            <person name="Murat C."/>
            <person name="Sun H."/>
            <person name="Tunlid A."/>
            <person name="Henrissat B."/>
            <person name="Grigoriev I.V."/>
            <person name="Hibbett D.S."/>
            <person name="Martin F."/>
            <person name="Nordberg H.P."/>
            <person name="Cantor M.N."/>
            <person name="Hua S.X."/>
        </authorList>
    </citation>
    <scope>NUCLEOTIDE SEQUENCE [LARGE SCALE GENOMIC DNA]</scope>
    <source>
        <strain evidence="2 3">MUT 4182</strain>
    </source>
</reference>
<dbReference type="OrthoDB" id="66144at2759"/>
<evidence type="ECO:0000313" key="3">
    <source>
        <dbReference type="Proteomes" id="UP000054248"/>
    </source>
</evidence>
<evidence type="ECO:0000313" key="2">
    <source>
        <dbReference type="EMBL" id="KIO29370.1"/>
    </source>
</evidence>
<evidence type="ECO:0008006" key="4">
    <source>
        <dbReference type="Google" id="ProtNLM"/>
    </source>
</evidence>
<gene>
    <name evidence="2" type="ORF">M407DRAFT_242612</name>
</gene>
<dbReference type="AlphaFoldDB" id="A0A0C3QE57"/>
<dbReference type="EMBL" id="KN822983">
    <property type="protein sequence ID" value="KIO29370.1"/>
    <property type="molecule type" value="Genomic_DNA"/>
</dbReference>
<feature type="non-terminal residue" evidence="2">
    <location>
        <position position="250"/>
    </location>
</feature>
<protein>
    <recommendedName>
        <fullName evidence="4">Methyltransferase type 11 domain-containing protein</fullName>
    </recommendedName>
</protein>
<sequence length="250" mass="27762">MCIFLWLDAWWRKEGTDLPDQTAVKILDMAAGSGEATICVKDWWASRRQETVVDSATITPSPGSALQRLPAALPSARPAFVPTFKVGGPAGGAAPSIRLSENSPFPAILATDPYTVQAYRDRTGLTCYPLSFEDLASGIMPRGSSEEPTEDGERQEEQDTGDTILHMVICSFALHLVESPSQLFALLWELTTKAKWLIIISPHKKPEIKDTWGWDHWDVETWARATPTSPFGILKDRVHCRVFRSCNFSD</sequence>
<dbReference type="Proteomes" id="UP000054248">
    <property type="component" value="Unassembled WGS sequence"/>
</dbReference>
<feature type="region of interest" description="Disordered" evidence="1">
    <location>
        <begin position="137"/>
        <end position="158"/>
    </location>
</feature>
<name>A0A0C3QE57_9AGAM</name>
<reference evidence="3" key="2">
    <citation type="submission" date="2015-01" db="EMBL/GenBank/DDBJ databases">
        <title>Evolutionary Origins and Diversification of the Mycorrhizal Mutualists.</title>
        <authorList>
            <consortium name="DOE Joint Genome Institute"/>
            <consortium name="Mycorrhizal Genomics Consortium"/>
            <person name="Kohler A."/>
            <person name="Kuo A."/>
            <person name="Nagy L.G."/>
            <person name="Floudas D."/>
            <person name="Copeland A."/>
            <person name="Barry K.W."/>
            <person name="Cichocki N."/>
            <person name="Veneault-Fourrey C."/>
            <person name="LaButti K."/>
            <person name="Lindquist E.A."/>
            <person name="Lipzen A."/>
            <person name="Lundell T."/>
            <person name="Morin E."/>
            <person name="Murat C."/>
            <person name="Riley R."/>
            <person name="Ohm R."/>
            <person name="Sun H."/>
            <person name="Tunlid A."/>
            <person name="Henrissat B."/>
            <person name="Grigoriev I.V."/>
            <person name="Hibbett D.S."/>
            <person name="Martin F."/>
        </authorList>
    </citation>
    <scope>NUCLEOTIDE SEQUENCE [LARGE SCALE GENOMIC DNA]</scope>
    <source>
        <strain evidence="3">MUT 4182</strain>
    </source>
</reference>
<proteinExistence type="predicted"/>
<evidence type="ECO:0000256" key="1">
    <source>
        <dbReference type="SAM" id="MobiDB-lite"/>
    </source>
</evidence>
<organism evidence="2 3">
    <name type="scientific">Tulasnella calospora MUT 4182</name>
    <dbReference type="NCBI Taxonomy" id="1051891"/>
    <lineage>
        <taxon>Eukaryota</taxon>
        <taxon>Fungi</taxon>
        <taxon>Dikarya</taxon>
        <taxon>Basidiomycota</taxon>
        <taxon>Agaricomycotina</taxon>
        <taxon>Agaricomycetes</taxon>
        <taxon>Cantharellales</taxon>
        <taxon>Tulasnellaceae</taxon>
        <taxon>Tulasnella</taxon>
    </lineage>
</organism>